<name>A0A0V1AJH9_TRIBR</name>
<protein>
    <submittedName>
        <fullName evidence="1">Uncharacterized protein</fullName>
    </submittedName>
</protein>
<reference evidence="1 2" key="1">
    <citation type="submission" date="2015-01" db="EMBL/GenBank/DDBJ databases">
        <title>Evolution of Trichinella species and genotypes.</title>
        <authorList>
            <person name="Korhonen P.K."/>
            <person name="Edoardo P."/>
            <person name="Giuseppe L.R."/>
            <person name="Gasser R.B."/>
        </authorList>
    </citation>
    <scope>NUCLEOTIDE SEQUENCE [LARGE SCALE GENOMIC DNA]</scope>
    <source>
        <strain evidence="1">ISS120</strain>
    </source>
</reference>
<dbReference type="EMBL" id="JYDI01003139">
    <property type="protein sequence ID" value="KRY24371.1"/>
    <property type="molecule type" value="Genomic_DNA"/>
</dbReference>
<organism evidence="1 2">
    <name type="scientific">Trichinella britovi</name>
    <name type="common">Parasitic roundworm</name>
    <dbReference type="NCBI Taxonomy" id="45882"/>
    <lineage>
        <taxon>Eukaryota</taxon>
        <taxon>Metazoa</taxon>
        <taxon>Ecdysozoa</taxon>
        <taxon>Nematoda</taxon>
        <taxon>Enoplea</taxon>
        <taxon>Dorylaimia</taxon>
        <taxon>Trichinellida</taxon>
        <taxon>Trichinellidae</taxon>
        <taxon>Trichinella</taxon>
    </lineage>
</organism>
<accession>A0A0V1AJH9</accession>
<dbReference type="Proteomes" id="UP000054653">
    <property type="component" value="Unassembled WGS sequence"/>
</dbReference>
<evidence type="ECO:0000313" key="2">
    <source>
        <dbReference type="Proteomes" id="UP000054653"/>
    </source>
</evidence>
<gene>
    <name evidence="1" type="ORF">T03_9024</name>
</gene>
<sequence length="33" mass="3489">MALKTTDTKGKTPSMGRAPFLGVASHFVQNLLA</sequence>
<comment type="caution">
    <text evidence="1">The sequence shown here is derived from an EMBL/GenBank/DDBJ whole genome shotgun (WGS) entry which is preliminary data.</text>
</comment>
<dbReference type="AlphaFoldDB" id="A0A0V1AJH9"/>
<proteinExistence type="predicted"/>
<evidence type="ECO:0000313" key="1">
    <source>
        <dbReference type="EMBL" id="KRY24371.1"/>
    </source>
</evidence>
<keyword evidence="2" id="KW-1185">Reference proteome</keyword>